<evidence type="ECO:0000313" key="3">
    <source>
        <dbReference type="EMBL" id="MDC0741585.1"/>
    </source>
</evidence>
<dbReference type="PANTHER" id="PTHR44329">
    <property type="entry name" value="SERINE/THREONINE-PROTEIN KINASE TNNI3K-RELATED"/>
    <property type="match status" value="1"/>
</dbReference>
<dbReference type="Gene3D" id="1.10.510.10">
    <property type="entry name" value="Transferase(Phosphotransferase) domain 1"/>
    <property type="match status" value="1"/>
</dbReference>
<keyword evidence="4" id="KW-1185">Reference proteome</keyword>
<dbReference type="RefSeq" id="WP_271916907.1">
    <property type="nucleotide sequence ID" value="NZ_JAQNDO010000001.1"/>
</dbReference>
<gene>
    <name evidence="3" type="ORF">POL67_09530</name>
</gene>
<dbReference type="InterPro" id="IPR051681">
    <property type="entry name" value="Ser/Thr_Kinases-Pseudokinases"/>
</dbReference>
<feature type="region of interest" description="Disordered" evidence="1">
    <location>
        <begin position="530"/>
        <end position="571"/>
    </location>
</feature>
<accession>A0ABT5EIE1</accession>
<dbReference type="InterPro" id="IPR055531">
    <property type="entry name" value="DUF7107"/>
</dbReference>
<reference evidence="3 4" key="1">
    <citation type="submission" date="2022-11" db="EMBL/GenBank/DDBJ databases">
        <title>Minimal conservation of predation-associated metabolite biosynthetic gene clusters underscores biosynthetic potential of Myxococcota including descriptions for ten novel species: Archangium lansinium sp. nov., Myxococcus landrumus sp. nov., Nannocystis bai.</title>
        <authorList>
            <person name="Ahearne A."/>
            <person name="Stevens C."/>
            <person name="Dowd S."/>
        </authorList>
    </citation>
    <scope>NUCLEOTIDE SEQUENCE [LARGE SCALE GENOMIC DNA]</scope>
    <source>
        <strain evidence="3 4">RJM3</strain>
    </source>
</reference>
<dbReference type="EMBL" id="JAQNDO010000001">
    <property type="protein sequence ID" value="MDC0741585.1"/>
    <property type="molecule type" value="Genomic_DNA"/>
</dbReference>
<evidence type="ECO:0000256" key="1">
    <source>
        <dbReference type="SAM" id="MobiDB-lite"/>
    </source>
</evidence>
<dbReference type="InterPro" id="IPR011009">
    <property type="entry name" value="Kinase-like_dom_sf"/>
</dbReference>
<feature type="compositionally biased region" description="Pro residues" evidence="1">
    <location>
        <begin position="532"/>
        <end position="544"/>
    </location>
</feature>
<dbReference type="InterPro" id="IPR000719">
    <property type="entry name" value="Prot_kinase_dom"/>
</dbReference>
<keyword evidence="3" id="KW-0418">Kinase</keyword>
<evidence type="ECO:0000259" key="2">
    <source>
        <dbReference type="PROSITE" id="PS50011"/>
    </source>
</evidence>
<dbReference type="Pfam" id="PF00069">
    <property type="entry name" value="Pkinase"/>
    <property type="match status" value="1"/>
</dbReference>
<feature type="domain" description="Protein kinase" evidence="2">
    <location>
        <begin position="18"/>
        <end position="314"/>
    </location>
</feature>
<dbReference type="PROSITE" id="PS50011">
    <property type="entry name" value="PROTEIN_KINASE_DOM"/>
    <property type="match status" value="1"/>
</dbReference>
<dbReference type="Pfam" id="PF23416">
    <property type="entry name" value="DUF7107"/>
    <property type="match status" value="1"/>
</dbReference>
<feature type="region of interest" description="Disordered" evidence="1">
    <location>
        <begin position="346"/>
        <end position="391"/>
    </location>
</feature>
<name>A0ABT5EIE1_9BACT</name>
<sequence length="691" mass="75863">MNGGFQGSYRLALGGERIEVGNRIGRGGEGEAYFLASHPRLAAKFFFEHKRAAIVPKVQEMLVHRPRQTSFQSHTIFTWPEDLILDAAEQPIGYVMPRIHDAEKLYKLKHPASRKNDRRTRAFFYDRLVSIARNLAKAVDFAHDQGLIVGDLNAQNVLVLGNTNVSLIDVDSFQFVDGRGQYHPCTVGTPEYLAPELIGQNLASVRRDPSSDLFSLGILLYELLMEGQHPYAGIDKGRPGPADVASRIKHGLFPRAASRQVDVELPRASPPREMLGPEVLALFHRCFDEGHFQPALRPTAREWRSVLKAWSQILRAGCPANPEHIFDRRLSFCPWCWRQAAGARTPTPAPVAAQTQAPPMPRPQQASHHGGASSGPTTVRTAQSRPSLPTPRARSRAWSYLAVPATALLVVPVGYQVYSAVGPRGLGEPCVSANECGSGICTARRCALAKSVMGERCTANEDCATGVCTLQACRECRQSSDCPATRICKDNTCVKAALGDSCEKDTQCEGALVCVSGGCAERVNAPAIVDTPPAPIPTPFPSPETPEGSRPVPEDPKRTCPTPEPWDNQVRGWAKDGSSVCTSGSDVRRGYYLRIAVDEGPDVSKEAIRRAWRKYVDEYLGSASCPEAMEMVFFDPARSVGAGILFRNRPPNWSKVAKGEPDWLLRDNSLNMVDEQVCFFGANDERRRLGW</sequence>
<feature type="compositionally biased region" description="Low complexity" evidence="1">
    <location>
        <begin position="346"/>
        <end position="357"/>
    </location>
</feature>
<dbReference type="SMART" id="SM00220">
    <property type="entry name" value="S_TKc"/>
    <property type="match status" value="1"/>
</dbReference>
<organism evidence="3 4">
    <name type="scientific">Polyangium mundeleinium</name>
    <dbReference type="NCBI Taxonomy" id="2995306"/>
    <lineage>
        <taxon>Bacteria</taxon>
        <taxon>Pseudomonadati</taxon>
        <taxon>Myxococcota</taxon>
        <taxon>Polyangia</taxon>
        <taxon>Polyangiales</taxon>
        <taxon>Polyangiaceae</taxon>
        <taxon>Polyangium</taxon>
    </lineage>
</organism>
<evidence type="ECO:0000313" key="4">
    <source>
        <dbReference type="Proteomes" id="UP001221411"/>
    </source>
</evidence>
<dbReference type="SUPFAM" id="SSF56112">
    <property type="entry name" value="Protein kinase-like (PK-like)"/>
    <property type="match status" value="1"/>
</dbReference>
<dbReference type="GO" id="GO:0016301">
    <property type="term" value="F:kinase activity"/>
    <property type="evidence" value="ECO:0007669"/>
    <property type="project" value="UniProtKB-KW"/>
</dbReference>
<feature type="compositionally biased region" description="Polar residues" evidence="1">
    <location>
        <begin position="374"/>
        <end position="387"/>
    </location>
</feature>
<keyword evidence="3" id="KW-0808">Transferase</keyword>
<dbReference type="Proteomes" id="UP001221411">
    <property type="component" value="Unassembled WGS sequence"/>
</dbReference>
<protein>
    <submittedName>
        <fullName evidence="3">Protein kinase</fullName>
    </submittedName>
</protein>
<comment type="caution">
    <text evidence="3">The sequence shown here is derived from an EMBL/GenBank/DDBJ whole genome shotgun (WGS) entry which is preliminary data.</text>
</comment>
<proteinExistence type="predicted"/>